<reference evidence="4" key="1">
    <citation type="journal article" date="2019" name="Int. J. Syst. Evol. Microbiol.">
        <title>The Global Catalogue of Microorganisms (GCM) 10K type strain sequencing project: providing services to taxonomists for standard genome sequencing and annotation.</title>
        <authorList>
            <consortium name="The Broad Institute Genomics Platform"/>
            <consortium name="The Broad Institute Genome Sequencing Center for Infectious Disease"/>
            <person name="Wu L."/>
            <person name="Ma J."/>
        </authorList>
    </citation>
    <scope>NUCLEOTIDE SEQUENCE [LARGE SCALE GENOMIC DNA]</scope>
    <source>
        <strain evidence="4">KCTC 62102</strain>
    </source>
</reference>
<keyword evidence="1" id="KW-0472">Membrane</keyword>
<feature type="transmembrane region" description="Helical" evidence="1">
    <location>
        <begin position="16"/>
        <end position="42"/>
    </location>
</feature>
<dbReference type="GO" id="GO:0016746">
    <property type="term" value="F:acyltransferase activity"/>
    <property type="evidence" value="ECO:0007669"/>
    <property type="project" value="UniProtKB-KW"/>
</dbReference>
<name>A0ABV7DTH3_9RHOB</name>
<dbReference type="InterPro" id="IPR050879">
    <property type="entry name" value="Acyltransferase_3"/>
</dbReference>
<feature type="transmembrane region" description="Helical" evidence="1">
    <location>
        <begin position="154"/>
        <end position="174"/>
    </location>
</feature>
<dbReference type="RefSeq" id="WP_242070178.1">
    <property type="nucleotide sequence ID" value="NZ_JBHRSM010000010.1"/>
</dbReference>
<feature type="transmembrane region" description="Helical" evidence="1">
    <location>
        <begin position="180"/>
        <end position="199"/>
    </location>
</feature>
<dbReference type="PANTHER" id="PTHR23028">
    <property type="entry name" value="ACETYLTRANSFERASE"/>
    <property type="match status" value="1"/>
</dbReference>
<evidence type="ECO:0000259" key="2">
    <source>
        <dbReference type="Pfam" id="PF01757"/>
    </source>
</evidence>
<dbReference type="Proteomes" id="UP001595445">
    <property type="component" value="Unassembled WGS sequence"/>
</dbReference>
<accession>A0ABV7DTH3</accession>
<feature type="transmembrane region" description="Helical" evidence="1">
    <location>
        <begin position="63"/>
        <end position="83"/>
    </location>
</feature>
<sequence>MRAVAVLSVILYHAQIWWIPGGFAGVDIFFVISGYLITTLLLNDMAQDRFSLLQFYERRARRILPALVTVVLATVLAAILLLTPSRIAALSDSVIWVSVFLSNFHFADQSGYFGPGAHQLPLLHTWSLAVEEQFYLLFPLALHAMRRRSRRAKVMALVAAILVSFFLAEVLARVDAEKNFFFTLSRFWELLAGALVALLPNRGARAPALGWLGLALVVLPLFAPPPGMVPGGGVMLPVIGTALVLQFAGAGTSAARLLSWGPFRAVGLISYSAYLWHQPVFVLARVVRGAAPSPLATATLILLILALSTMTWRLVEQPFRGARPRLLPSRRSALAAAVVASVGLFGLGLAGKAAGGWPGLWGMLHPDLQRELTLIEAVRSRPALPDESCRFASGTPQADEVLARLSDCRERHGKGILVLGDSHAIDLFTQVAQLERAPFIFGVVQGGCRPHSPDPDCPYQALPALVAEGYFELAIYEQAGFYLLTTSGHPEGSREMIDLIGLSDPVPDLQVNLVHVEKVRTYLESLAQAVPVVWFGPRTEPHIPPETLLTTGCGHAPPLRPGLAQAFGRLDLTIGQMLSKSTVHYLSQNRLFAFVWPGDFADCDGLWWRDGDHLSELGGLHFGRRADVIAAARAVVTAE</sequence>
<organism evidence="3 4">
    <name type="scientific">Tabrizicola soli</name>
    <dbReference type="NCBI Taxonomy" id="2185115"/>
    <lineage>
        <taxon>Bacteria</taxon>
        <taxon>Pseudomonadati</taxon>
        <taxon>Pseudomonadota</taxon>
        <taxon>Alphaproteobacteria</taxon>
        <taxon>Rhodobacterales</taxon>
        <taxon>Paracoccaceae</taxon>
        <taxon>Tabrizicola</taxon>
    </lineage>
</organism>
<comment type="caution">
    <text evidence="3">The sequence shown here is derived from an EMBL/GenBank/DDBJ whole genome shotgun (WGS) entry which is preliminary data.</text>
</comment>
<evidence type="ECO:0000313" key="3">
    <source>
        <dbReference type="EMBL" id="MFC3085509.1"/>
    </source>
</evidence>
<dbReference type="EC" id="2.3.-.-" evidence="3"/>
<feature type="transmembrane region" description="Helical" evidence="1">
    <location>
        <begin position="123"/>
        <end position="142"/>
    </location>
</feature>
<keyword evidence="3" id="KW-0808">Transferase</keyword>
<feature type="transmembrane region" description="Helical" evidence="1">
    <location>
        <begin position="257"/>
        <end position="275"/>
    </location>
</feature>
<dbReference type="EMBL" id="JBHRSM010000010">
    <property type="protein sequence ID" value="MFC3085509.1"/>
    <property type="molecule type" value="Genomic_DNA"/>
</dbReference>
<dbReference type="PANTHER" id="PTHR23028:SF53">
    <property type="entry name" value="ACYL_TRANSF_3 DOMAIN-CONTAINING PROTEIN"/>
    <property type="match status" value="1"/>
</dbReference>
<keyword evidence="3" id="KW-0012">Acyltransferase</keyword>
<feature type="transmembrane region" description="Helical" evidence="1">
    <location>
        <begin position="295"/>
        <end position="312"/>
    </location>
</feature>
<dbReference type="Pfam" id="PF01757">
    <property type="entry name" value="Acyl_transf_3"/>
    <property type="match status" value="1"/>
</dbReference>
<protein>
    <submittedName>
        <fullName evidence="3">Acyltransferase family protein</fullName>
        <ecNumber evidence="3">2.3.-.-</ecNumber>
    </submittedName>
</protein>
<feature type="transmembrane region" description="Helical" evidence="1">
    <location>
        <begin position="206"/>
        <end position="223"/>
    </location>
</feature>
<keyword evidence="1" id="KW-0812">Transmembrane</keyword>
<feature type="transmembrane region" description="Helical" evidence="1">
    <location>
        <begin position="333"/>
        <end position="351"/>
    </location>
</feature>
<proteinExistence type="predicted"/>
<evidence type="ECO:0000256" key="1">
    <source>
        <dbReference type="SAM" id="Phobius"/>
    </source>
</evidence>
<gene>
    <name evidence="3" type="ORF">ACFOD6_05550</name>
</gene>
<evidence type="ECO:0000313" key="4">
    <source>
        <dbReference type="Proteomes" id="UP001595445"/>
    </source>
</evidence>
<keyword evidence="4" id="KW-1185">Reference proteome</keyword>
<keyword evidence="1" id="KW-1133">Transmembrane helix</keyword>
<dbReference type="InterPro" id="IPR002656">
    <property type="entry name" value="Acyl_transf_3_dom"/>
</dbReference>
<feature type="transmembrane region" description="Helical" evidence="1">
    <location>
        <begin position="229"/>
        <end position="250"/>
    </location>
</feature>
<feature type="domain" description="Acyltransferase 3" evidence="2">
    <location>
        <begin position="1"/>
        <end position="311"/>
    </location>
</feature>